<dbReference type="SUPFAM" id="SSF55486">
    <property type="entry name" value="Metalloproteases ('zincins'), catalytic domain"/>
    <property type="match status" value="1"/>
</dbReference>
<dbReference type="PROSITE" id="PS01186">
    <property type="entry name" value="EGF_2"/>
    <property type="match status" value="1"/>
</dbReference>
<evidence type="ECO:0000313" key="14">
    <source>
        <dbReference type="Proteomes" id="UP000515154"/>
    </source>
</evidence>
<dbReference type="SMART" id="SM00608">
    <property type="entry name" value="ACR"/>
    <property type="match status" value="1"/>
</dbReference>
<dbReference type="InterPro" id="IPR034027">
    <property type="entry name" value="Reprolysin_adamalysin"/>
</dbReference>
<feature type="region of interest" description="Disordered" evidence="9">
    <location>
        <begin position="1369"/>
        <end position="1391"/>
    </location>
</feature>
<keyword evidence="2 10" id="KW-0812">Transmembrane</keyword>
<dbReference type="RefSeq" id="XP_029641847.1">
    <property type="nucleotide sequence ID" value="XM_029785987.2"/>
</dbReference>
<keyword evidence="3 10" id="KW-1133">Transmembrane helix</keyword>
<evidence type="ECO:0000256" key="1">
    <source>
        <dbReference type="ARBA" id="ARBA00004479"/>
    </source>
</evidence>
<feature type="disulfide bond" evidence="6">
    <location>
        <begin position="520"/>
        <end position="540"/>
    </location>
</feature>
<comment type="caution">
    <text evidence="7">Lacks conserved residue(s) required for the propagation of feature annotation.</text>
</comment>
<dbReference type="GO" id="GO:0004222">
    <property type="term" value="F:metalloendopeptidase activity"/>
    <property type="evidence" value="ECO:0007669"/>
    <property type="project" value="InterPro"/>
</dbReference>
<feature type="binding site" evidence="8">
    <location>
        <position position="381"/>
    </location>
    <ligand>
        <name>Zn(2+)</name>
        <dbReference type="ChEBI" id="CHEBI:29105"/>
        <note>catalytic</note>
    </ligand>
</feature>
<dbReference type="InterPro" id="IPR001762">
    <property type="entry name" value="Disintegrin_dom"/>
</dbReference>
<dbReference type="GO" id="GO:0006508">
    <property type="term" value="P:proteolysis"/>
    <property type="evidence" value="ECO:0007669"/>
    <property type="project" value="InterPro"/>
</dbReference>
<evidence type="ECO:0000256" key="8">
    <source>
        <dbReference type="PROSITE-ProRule" id="PRU00276"/>
    </source>
</evidence>
<dbReference type="CDD" id="cd04269">
    <property type="entry name" value="ZnMc_adamalysin_II_like"/>
    <property type="match status" value="1"/>
</dbReference>
<accession>A0A6P7SUA6</accession>
<evidence type="ECO:0000259" key="13">
    <source>
        <dbReference type="PROSITE" id="PS50215"/>
    </source>
</evidence>
<dbReference type="PANTHER" id="PTHR11905:SF237">
    <property type="entry name" value="MIND-MELD, ISOFORM J"/>
    <property type="match status" value="1"/>
</dbReference>
<dbReference type="InterPro" id="IPR024079">
    <property type="entry name" value="MetalloPept_cat_dom_sf"/>
</dbReference>
<dbReference type="InterPro" id="IPR000742">
    <property type="entry name" value="EGF"/>
</dbReference>
<dbReference type="PROSITE" id="PS50215">
    <property type="entry name" value="ADAM_MEPRO"/>
    <property type="match status" value="1"/>
</dbReference>
<dbReference type="Pfam" id="PF01562">
    <property type="entry name" value="Pep_M12B_propep"/>
    <property type="match status" value="1"/>
</dbReference>
<evidence type="ECO:0000256" key="9">
    <source>
        <dbReference type="SAM" id="MobiDB-lite"/>
    </source>
</evidence>
<feature type="binding site" evidence="8">
    <location>
        <position position="391"/>
    </location>
    <ligand>
        <name>Zn(2+)</name>
        <dbReference type="ChEBI" id="CHEBI:29105"/>
        <note>catalytic</note>
    </ligand>
</feature>
<feature type="region of interest" description="Disordered" evidence="9">
    <location>
        <begin position="950"/>
        <end position="1008"/>
    </location>
</feature>
<dbReference type="PROSITE" id="PS50214">
    <property type="entry name" value="DISINTEGRIN_2"/>
    <property type="match status" value="1"/>
</dbReference>
<reference evidence="15" key="1">
    <citation type="submission" date="2025-08" db="UniProtKB">
        <authorList>
            <consortium name="RefSeq"/>
        </authorList>
    </citation>
    <scope>IDENTIFICATION</scope>
</reference>
<feature type="domain" description="Peptidase M12B" evidence="13">
    <location>
        <begin position="245"/>
        <end position="455"/>
    </location>
</feature>
<protein>
    <submittedName>
        <fullName evidence="15">Disintegrin and metalloproteinase domain-containing protein unc-71-like isoform X1</fullName>
    </submittedName>
</protein>
<dbReference type="SUPFAM" id="SSF57552">
    <property type="entry name" value="Blood coagulation inhibitor (disintegrin)"/>
    <property type="match status" value="1"/>
</dbReference>
<organism evidence="14 15">
    <name type="scientific">Octopus sinensis</name>
    <name type="common">East Asian common octopus</name>
    <dbReference type="NCBI Taxonomy" id="2607531"/>
    <lineage>
        <taxon>Eukaryota</taxon>
        <taxon>Metazoa</taxon>
        <taxon>Spiralia</taxon>
        <taxon>Lophotrochozoa</taxon>
        <taxon>Mollusca</taxon>
        <taxon>Cephalopoda</taxon>
        <taxon>Coleoidea</taxon>
        <taxon>Octopodiformes</taxon>
        <taxon>Octopoda</taxon>
        <taxon>Incirrata</taxon>
        <taxon>Octopodidae</taxon>
        <taxon>Octopus</taxon>
    </lineage>
</organism>
<feature type="compositionally biased region" description="Basic and acidic residues" evidence="9">
    <location>
        <begin position="897"/>
        <end position="916"/>
    </location>
</feature>
<keyword evidence="8" id="KW-0479">Metal-binding</keyword>
<dbReference type="GO" id="GO:0016020">
    <property type="term" value="C:membrane"/>
    <property type="evidence" value="ECO:0007669"/>
    <property type="project" value="UniProtKB-SubCell"/>
</dbReference>
<dbReference type="FunFam" id="4.10.70.10:FF:000001">
    <property type="entry name" value="Disintegrin and metalloproteinase domain-containing protein 22"/>
    <property type="match status" value="1"/>
</dbReference>
<dbReference type="PROSITE" id="PS00022">
    <property type="entry name" value="EGF_1"/>
    <property type="match status" value="1"/>
</dbReference>
<evidence type="ECO:0000256" key="5">
    <source>
        <dbReference type="ARBA" id="ARBA00023157"/>
    </source>
</evidence>
<evidence type="ECO:0000256" key="6">
    <source>
        <dbReference type="PROSITE-ProRule" id="PRU00068"/>
    </source>
</evidence>
<keyword evidence="4 10" id="KW-0472">Membrane</keyword>
<name>A0A6P7SUA6_9MOLL</name>
<gene>
    <name evidence="15" type="primary">LOC115216534</name>
</gene>
<evidence type="ECO:0000256" key="3">
    <source>
        <dbReference type="ARBA" id="ARBA00022989"/>
    </source>
</evidence>
<dbReference type="Pfam" id="PF08516">
    <property type="entry name" value="ADAM_CR"/>
    <property type="match status" value="1"/>
</dbReference>
<proteinExistence type="predicted"/>
<keyword evidence="8" id="KW-0862">Zinc</keyword>
<dbReference type="PROSITE" id="PS00427">
    <property type="entry name" value="DISINTEGRIN_1"/>
    <property type="match status" value="1"/>
</dbReference>
<feature type="region of interest" description="Disordered" evidence="9">
    <location>
        <begin position="1168"/>
        <end position="1210"/>
    </location>
</feature>
<dbReference type="PROSITE" id="PS50026">
    <property type="entry name" value="EGF_3"/>
    <property type="match status" value="1"/>
</dbReference>
<evidence type="ECO:0000256" key="2">
    <source>
        <dbReference type="ARBA" id="ARBA00022692"/>
    </source>
</evidence>
<comment type="subcellular location">
    <subcellularLocation>
        <location evidence="1">Membrane</location>
        <topology evidence="1">Single-pass type I membrane protein</topology>
    </subcellularLocation>
</comment>
<evidence type="ECO:0000313" key="15">
    <source>
        <dbReference type="RefSeq" id="XP_029641847.1"/>
    </source>
</evidence>
<dbReference type="GO" id="GO:0046872">
    <property type="term" value="F:metal ion binding"/>
    <property type="evidence" value="ECO:0007669"/>
    <property type="project" value="UniProtKB-KW"/>
</dbReference>
<evidence type="ECO:0000259" key="12">
    <source>
        <dbReference type="PROSITE" id="PS50214"/>
    </source>
</evidence>
<feature type="binding site" evidence="8">
    <location>
        <position position="385"/>
    </location>
    <ligand>
        <name>Zn(2+)</name>
        <dbReference type="ChEBI" id="CHEBI:29105"/>
        <note>catalytic</note>
    </ligand>
</feature>
<sequence>MLGQIRLGPCLAFLWTYIYYMNVGGALGRGPAPYSFYGGPPQETSKYLYQFEFNRLLLDSIPKPYQIVYPQQLRHNNVVSINTRQHRVRHHGTYDHHKCVTIQLELFERKYKIRLDLNKELLSKDIVVKQYMNKNQQIILRNVEHCYYHGKVKRDEWSSVAVSTCNGIRGVIQLRNETYVIHPLQGGDEELNHPHVVFQATHSEEERCGNTRSHWLPYNELHRGEFARRLKNLRTQQNSRGDINVEVKLALIFDSSVYKPLNLTRPDMLRYALGTTNILDAYYKEVSVRLSLVYMELWNSENQIEVSSNVRETLTNLLEFKRNNMPQALNNTLVHLVTSQELDHKVSGMSIPDSLCTDRAVGVSRSDRPFEPQQAASVLAHMIGHNLGIKHDEDNKWRELYHEGGCSCKDQFGCLMSTTVLRSTALHSRLFSDCSRKDLDTGLSMGMASCMIHPQKSIFVETCGNNRIERGEECDCGTPEECALTDPCCDPSTCLLHTWASCNSGECCSNCTVLPRNYVCRASVTECDVPEYCTGETGVCPADNSIRDGEPCANNTGYCYKGKCPTKDKQCQAIWGQNATGGDYRCFDQFNPTGNFNGHCGRDSLTGRFAKCEPENVQCGLLHCAGGYQRPVHKPKKAFAQTTVVSDNMQFECKIMHGPTSLDLPNRGLVQDGAKCGEGRICLNKLCTSFSELKSVPCPGEDIGQPCSGNGVCTTFSTCFCDAGWGGELCDEVVNKTTFLQISATTVSQNSSFQSNLPTTPASALSTVTGPLQAVIKAESAEFNTVWLIIILISVVGGLVFLMAITMFCYRRRSPQKLPTTGKMGFLANHSGKKSNLSGPSVGPKQSRIISFGSLPSYRAEKLFGKKKKKRTSSEEESDIGELPPPPIIIMSPESAKPPERGILKHSRRLDSRHPPTDYSTYVRTTGYTCGEDDADDVEGREVQEILGEDEESQVAAQHHHHHHHHHNSKEAVGSDPSSRLLDLASFRLNLPPPPSEPPDNSPLSPFSHWQVHDPYRYKTSSLNSRGSPRSKIIRIKNIDELMREIDRQTIDLSPSPETPHLPLISPVNSIISSENSSGSHCQNHDMSCLLNNLKLKDMSKGFTEQSIQVDSECDCSLLKDSVSNESELCDILPMSPTKINSILHYTHSVPVADGDFSSTCGTVNSRGFDKSSGYESERDGERSSIEDGPRSRSRSHSRSQSGSPPCYSSVIRTGPNQIRLVPANQNQKPMDDTSIGGISSCGGAGEEQLQKILDGLPRIEASTYERSPICTGCSIPGSLSPVGSGSIPSPRPLGKKCEDSCGPCIDRSLEEISQNFNSESPKLTPPNSKVKPKLNTSLSFRNRRPVSLGVMQRTLQATANYQQAMERSREAMVAADSGSARPYPSMEEKA</sequence>
<feature type="domain" description="Disintegrin" evidence="12">
    <location>
        <begin position="460"/>
        <end position="548"/>
    </location>
</feature>
<keyword evidence="5 7" id="KW-1015">Disulfide bond</keyword>
<dbReference type="Gene3D" id="3.40.390.10">
    <property type="entry name" value="Collagenase (Catalytic Domain)"/>
    <property type="match status" value="1"/>
</dbReference>
<evidence type="ECO:0000256" key="7">
    <source>
        <dbReference type="PROSITE-ProRule" id="PRU00076"/>
    </source>
</evidence>
<feature type="transmembrane region" description="Helical" evidence="10">
    <location>
        <begin position="786"/>
        <end position="810"/>
    </location>
</feature>
<dbReference type="InterPro" id="IPR002870">
    <property type="entry name" value="Peptidase_M12B_N"/>
</dbReference>
<feature type="region of interest" description="Disordered" evidence="9">
    <location>
        <begin position="821"/>
        <end position="845"/>
    </location>
</feature>
<feature type="compositionally biased region" description="Basic and acidic residues" evidence="9">
    <location>
        <begin position="1176"/>
        <end position="1191"/>
    </location>
</feature>
<dbReference type="Proteomes" id="UP000515154">
    <property type="component" value="Linkage group LG10"/>
</dbReference>
<dbReference type="Gene3D" id="4.10.70.10">
    <property type="entry name" value="Disintegrin domain"/>
    <property type="match status" value="1"/>
</dbReference>
<dbReference type="InterPro" id="IPR018358">
    <property type="entry name" value="Disintegrin_CS"/>
</dbReference>
<evidence type="ECO:0000256" key="4">
    <source>
        <dbReference type="ARBA" id="ARBA00023136"/>
    </source>
</evidence>
<keyword evidence="7" id="KW-0245">EGF-like domain</keyword>
<evidence type="ECO:0000256" key="10">
    <source>
        <dbReference type="SAM" id="Phobius"/>
    </source>
</evidence>
<dbReference type="Pfam" id="PF01421">
    <property type="entry name" value="Reprolysin"/>
    <property type="match status" value="1"/>
</dbReference>
<dbReference type="InterPro" id="IPR001590">
    <property type="entry name" value="Peptidase_M12B"/>
</dbReference>
<feature type="domain" description="EGF-like" evidence="11">
    <location>
        <begin position="694"/>
        <end position="731"/>
    </location>
</feature>
<feature type="compositionally biased region" description="Pro residues" evidence="9">
    <location>
        <begin position="991"/>
        <end position="1001"/>
    </location>
</feature>
<feature type="compositionally biased region" description="Polar residues" evidence="9">
    <location>
        <begin position="918"/>
        <end position="928"/>
    </location>
</feature>
<feature type="compositionally biased region" description="Basic residues" evidence="9">
    <location>
        <begin position="958"/>
        <end position="968"/>
    </location>
</feature>
<feature type="disulfide bond" evidence="7">
    <location>
        <begin position="721"/>
        <end position="730"/>
    </location>
</feature>
<dbReference type="PANTHER" id="PTHR11905">
    <property type="entry name" value="ADAM A DISINTEGRIN AND METALLOPROTEASE DOMAIN"/>
    <property type="match status" value="1"/>
</dbReference>
<feature type="region of interest" description="Disordered" evidence="9">
    <location>
        <begin position="863"/>
        <end position="935"/>
    </location>
</feature>
<dbReference type="InterPro" id="IPR036436">
    <property type="entry name" value="Disintegrin_dom_sf"/>
</dbReference>
<dbReference type="KEGG" id="osn:115216534"/>
<evidence type="ECO:0000259" key="11">
    <source>
        <dbReference type="PROSITE" id="PS50026"/>
    </source>
</evidence>
<keyword evidence="14" id="KW-1185">Reference proteome</keyword>
<dbReference type="Pfam" id="PF00200">
    <property type="entry name" value="Disintegrin"/>
    <property type="match status" value="1"/>
</dbReference>
<dbReference type="SMART" id="SM00050">
    <property type="entry name" value="DISIN"/>
    <property type="match status" value="1"/>
</dbReference>
<dbReference type="InterPro" id="IPR006586">
    <property type="entry name" value="ADAM_Cys-rich"/>
</dbReference>